<protein>
    <submittedName>
        <fullName evidence="1">Uncharacterized protein</fullName>
    </submittedName>
</protein>
<sequence>MDTLHFALTEVHEATAASLTQVYFDFIVSGNSLSQLLQLEKAHKTSILYPHRSDKVLEHVIKLFLGVEKSLLNQERTCFYVCAECGNLACGAITATIEIHDTTVIWKDFGWNFGDDEPDVPDDEPVGPFVFDRVGYSQAFTELRSQLLSS</sequence>
<organism evidence="1 2">
    <name type="scientific">Hymenobacter gummosus</name>
    <dbReference type="NCBI Taxonomy" id="1776032"/>
    <lineage>
        <taxon>Bacteria</taxon>
        <taxon>Pseudomonadati</taxon>
        <taxon>Bacteroidota</taxon>
        <taxon>Cytophagia</taxon>
        <taxon>Cytophagales</taxon>
        <taxon>Hymenobacteraceae</taxon>
        <taxon>Hymenobacter</taxon>
    </lineage>
</organism>
<keyword evidence="2" id="KW-1185">Reference proteome</keyword>
<comment type="caution">
    <text evidence="1">The sequence shown here is derived from an EMBL/GenBank/DDBJ whole genome shotgun (WGS) entry which is preliminary data.</text>
</comment>
<evidence type="ECO:0000313" key="2">
    <source>
        <dbReference type="Proteomes" id="UP000282184"/>
    </source>
</evidence>
<name>A0A3S0JAI0_9BACT</name>
<dbReference type="OrthoDB" id="342114at2"/>
<dbReference type="RefSeq" id="WP_126693115.1">
    <property type="nucleotide sequence ID" value="NZ_RXOF01000005.1"/>
</dbReference>
<reference evidence="1 2" key="1">
    <citation type="submission" date="2018-12" db="EMBL/GenBank/DDBJ databases">
        <title>Hymenobacter gummosus sp. nov., isolated from a spring.</title>
        <authorList>
            <person name="Nie L."/>
        </authorList>
    </citation>
    <scope>NUCLEOTIDE SEQUENCE [LARGE SCALE GENOMIC DNA]</scope>
    <source>
        <strain evidence="1 2">KCTC 52166</strain>
    </source>
</reference>
<evidence type="ECO:0000313" key="1">
    <source>
        <dbReference type="EMBL" id="RTQ50064.1"/>
    </source>
</evidence>
<dbReference type="EMBL" id="RXOF01000005">
    <property type="protein sequence ID" value="RTQ50064.1"/>
    <property type="molecule type" value="Genomic_DNA"/>
</dbReference>
<accession>A0A3S0JAI0</accession>
<proteinExistence type="predicted"/>
<dbReference type="AlphaFoldDB" id="A0A3S0JAI0"/>
<gene>
    <name evidence="1" type="ORF">EJV47_10510</name>
</gene>
<dbReference type="Proteomes" id="UP000282184">
    <property type="component" value="Unassembled WGS sequence"/>
</dbReference>